<keyword evidence="2" id="KW-1185">Reference proteome</keyword>
<evidence type="ECO:0000313" key="2">
    <source>
        <dbReference type="Proteomes" id="UP001243717"/>
    </source>
</evidence>
<sequence length="160" mass="17728">MQSHEIIKTCFANSSPKALAAELGISQSLIYKWSQPVGESQSGSKNPLDRVCALNQACSDNQLIKWLAAQADGYFVPNKVVHSELDALNPATHEMVSQFASLLGAIAHAGLDERITREEAADIRQRWDTLKSFADGFVNACERGDFDKMKEIEKEWQQSS</sequence>
<protein>
    <submittedName>
        <fullName evidence="1">Uncharacterized protein</fullName>
    </submittedName>
</protein>
<reference evidence="1 2" key="1">
    <citation type="submission" date="2023-04" db="EMBL/GenBank/DDBJ databases">
        <title>A novel bacteria isolated from coastal sediment.</title>
        <authorList>
            <person name="Liu X.-J."/>
            <person name="Du Z.-J."/>
        </authorList>
    </citation>
    <scope>NUCLEOTIDE SEQUENCE [LARGE SCALE GENOMIC DNA]</scope>
    <source>
        <strain evidence="1 2">SDUM461004</strain>
    </source>
</reference>
<dbReference type="InterPro" id="IPR009679">
    <property type="entry name" value="Phage_186_CII-like"/>
</dbReference>
<comment type="caution">
    <text evidence="1">The sequence shown here is derived from an EMBL/GenBank/DDBJ whole genome shotgun (WGS) entry which is preliminary data.</text>
</comment>
<name>A0ABU1AJP1_9BACT</name>
<gene>
    <name evidence="1" type="ORF">QEH59_06020</name>
</gene>
<evidence type="ECO:0000313" key="1">
    <source>
        <dbReference type="EMBL" id="MDQ8193971.1"/>
    </source>
</evidence>
<proteinExistence type="predicted"/>
<accession>A0ABU1AJP1</accession>
<dbReference type="Pfam" id="PF06892">
    <property type="entry name" value="Phage_CP76"/>
    <property type="match status" value="1"/>
</dbReference>
<organism evidence="1 2">
    <name type="scientific">Thalassobacterium sedimentorum</name>
    <dbReference type="NCBI Taxonomy" id="3041258"/>
    <lineage>
        <taxon>Bacteria</taxon>
        <taxon>Pseudomonadati</taxon>
        <taxon>Verrucomicrobiota</taxon>
        <taxon>Opitutia</taxon>
        <taxon>Puniceicoccales</taxon>
        <taxon>Coraliomargaritaceae</taxon>
        <taxon>Thalassobacterium</taxon>
    </lineage>
</organism>
<dbReference type="EMBL" id="JARXIC010000007">
    <property type="protein sequence ID" value="MDQ8193971.1"/>
    <property type="molecule type" value="Genomic_DNA"/>
</dbReference>
<dbReference type="Proteomes" id="UP001243717">
    <property type="component" value="Unassembled WGS sequence"/>
</dbReference>
<dbReference type="RefSeq" id="WP_308984455.1">
    <property type="nucleotide sequence ID" value="NZ_JARXIC010000007.1"/>
</dbReference>